<dbReference type="GO" id="GO:0006354">
    <property type="term" value="P:DNA-templated transcription elongation"/>
    <property type="evidence" value="ECO:0007669"/>
    <property type="project" value="TreeGrafter"/>
</dbReference>
<evidence type="ECO:0000256" key="5">
    <source>
        <dbReference type="ARBA" id="ARBA00023163"/>
    </source>
</evidence>
<reference evidence="12 13" key="1">
    <citation type="submission" date="2017-08" db="EMBL/GenBank/DDBJ databases">
        <title>Infants hospitalized years apart are colonized by the same room-sourced microbial strains.</title>
        <authorList>
            <person name="Brooks B."/>
            <person name="Olm M.R."/>
            <person name="Firek B.A."/>
            <person name="Baker R."/>
            <person name="Thomas B.C."/>
            <person name="Morowitz M.J."/>
            <person name="Banfield J.F."/>
        </authorList>
    </citation>
    <scope>NUCLEOTIDE SEQUENCE [LARGE SCALE GENOMIC DNA]</scope>
    <source>
        <strain evidence="12">S2_003_000_R2_14</strain>
    </source>
</reference>
<evidence type="ECO:0000313" key="13">
    <source>
        <dbReference type="Proteomes" id="UP000249061"/>
    </source>
</evidence>
<comment type="caution">
    <text evidence="12">The sequence shown here is derived from an EMBL/GenBank/DDBJ whole genome shotgun (WGS) entry which is preliminary data.</text>
</comment>
<dbReference type="NCBIfam" id="NF001263">
    <property type="entry name" value="PRK00226.1-4"/>
    <property type="match status" value="1"/>
</dbReference>
<dbReference type="InterPro" id="IPR036805">
    <property type="entry name" value="Tscrpt_elong_fac_GreA/B_N_sf"/>
</dbReference>
<dbReference type="PROSITE" id="PS00830">
    <property type="entry name" value="GREAB_2"/>
    <property type="match status" value="1"/>
</dbReference>
<keyword evidence="5 8" id="KW-0804">Transcription</keyword>
<organism evidence="12 13">
    <name type="scientific">Archangium gephyra</name>
    <dbReference type="NCBI Taxonomy" id="48"/>
    <lineage>
        <taxon>Bacteria</taxon>
        <taxon>Pseudomonadati</taxon>
        <taxon>Myxococcota</taxon>
        <taxon>Myxococcia</taxon>
        <taxon>Myxococcales</taxon>
        <taxon>Cystobacterineae</taxon>
        <taxon>Archangiaceae</taxon>
        <taxon>Archangium</taxon>
    </lineage>
</organism>
<dbReference type="Pfam" id="PF01272">
    <property type="entry name" value="GreA_GreB"/>
    <property type="match status" value="1"/>
</dbReference>
<evidence type="ECO:0000256" key="8">
    <source>
        <dbReference type="HAMAP-Rule" id="MF_00105"/>
    </source>
</evidence>
<gene>
    <name evidence="8" type="primary">greA</name>
    <name evidence="12" type="ORF">DI536_02755</name>
</gene>
<dbReference type="InterPro" id="IPR022691">
    <property type="entry name" value="Tscrpt_elong_fac_GreA/B_N"/>
</dbReference>
<dbReference type="FunFam" id="3.10.50.30:FF:000001">
    <property type="entry name" value="Transcription elongation factor GreA"/>
    <property type="match status" value="1"/>
</dbReference>
<dbReference type="InterPro" id="IPR018151">
    <property type="entry name" value="TF_GreA/GreB_CS"/>
</dbReference>
<evidence type="ECO:0000256" key="7">
    <source>
        <dbReference type="ARBA" id="ARBA00030776"/>
    </source>
</evidence>
<dbReference type="PROSITE" id="PS00829">
    <property type="entry name" value="GREAB_1"/>
    <property type="match status" value="1"/>
</dbReference>
<keyword evidence="3 8" id="KW-0805">Transcription regulation</keyword>
<keyword evidence="4 8" id="KW-0238">DNA-binding</keyword>
<dbReference type="NCBIfam" id="NF001261">
    <property type="entry name" value="PRK00226.1-2"/>
    <property type="match status" value="1"/>
</dbReference>
<dbReference type="PANTHER" id="PTHR30437:SF4">
    <property type="entry name" value="TRANSCRIPTION ELONGATION FACTOR GREA"/>
    <property type="match status" value="1"/>
</dbReference>
<dbReference type="Proteomes" id="UP000249061">
    <property type="component" value="Unassembled WGS sequence"/>
</dbReference>
<dbReference type="PANTHER" id="PTHR30437">
    <property type="entry name" value="TRANSCRIPTION ELONGATION FACTOR GREA"/>
    <property type="match status" value="1"/>
</dbReference>
<dbReference type="InterPro" id="IPR023459">
    <property type="entry name" value="Tscrpt_elong_fac_GreA/B_fam"/>
</dbReference>
<dbReference type="AlphaFoldDB" id="A0A2W5TVH9"/>
<feature type="domain" description="Transcription elongation factor GreA/GreB C-terminal" evidence="10">
    <location>
        <begin position="85"/>
        <end position="158"/>
    </location>
</feature>
<evidence type="ECO:0000259" key="10">
    <source>
        <dbReference type="Pfam" id="PF01272"/>
    </source>
</evidence>
<dbReference type="Gene3D" id="3.10.50.30">
    <property type="entry name" value="Transcription elongation factor, GreA/GreB, C-terminal domain"/>
    <property type="match status" value="1"/>
</dbReference>
<dbReference type="HAMAP" id="MF_00105">
    <property type="entry name" value="GreA_GreB"/>
    <property type="match status" value="1"/>
</dbReference>
<keyword evidence="12" id="KW-0648">Protein biosynthesis</keyword>
<name>A0A2W5TVH9_9BACT</name>
<dbReference type="SUPFAM" id="SSF54534">
    <property type="entry name" value="FKBP-like"/>
    <property type="match status" value="1"/>
</dbReference>
<evidence type="ECO:0000256" key="9">
    <source>
        <dbReference type="RuleBase" id="RU000556"/>
    </source>
</evidence>
<dbReference type="InterPro" id="IPR006359">
    <property type="entry name" value="Tscrpt_elong_fac_GreA"/>
</dbReference>
<dbReference type="EMBL" id="QFQP01000002">
    <property type="protein sequence ID" value="PZR17263.1"/>
    <property type="molecule type" value="Genomic_DNA"/>
</dbReference>
<dbReference type="GO" id="GO:0032784">
    <property type="term" value="P:regulation of DNA-templated transcription elongation"/>
    <property type="evidence" value="ECO:0007669"/>
    <property type="project" value="UniProtKB-UniRule"/>
</dbReference>
<evidence type="ECO:0000313" key="12">
    <source>
        <dbReference type="EMBL" id="PZR17263.1"/>
    </source>
</evidence>
<sequence>MSDERFPTTAAGLKKMQDELKQLQSVERPKISAEIEVARAHGDLRENAEYHAAKEKQGHIEGRIGNLNAWINRAEVIDVAAFKGQKKVLFGASVELLDLETDKKVGYRIVGEFEADLKKRWISVNSPVARGLIGKSVGDVATVVSPGGNREYEVLSVKFEDVA</sequence>
<dbReference type="GO" id="GO:0003746">
    <property type="term" value="F:translation elongation factor activity"/>
    <property type="evidence" value="ECO:0007669"/>
    <property type="project" value="UniProtKB-KW"/>
</dbReference>
<dbReference type="SUPFAM" id="SSF46557">
    <property type="entry name" value="GreA transcript cleavage protein, N-terminal domain"/>
    <property type="match status" value="1"/>
</dbReference>
<dbReference type="GO" id="GO:0070063">
    <property type="term" value="F:RNA polymerase binding"/>
    <property type="evidence" value="ECO:0007669"/>
    <property type="project" value="InterPro"/>
</dbReference>
<evidence type="ECO:0000256" key="2">
    <source>
        <dbReference type="ARBA" id="ARBA00013729"/>
    </source>
</evidence>
<evidence type="ECO:0000256" key="6">
    <source>
        <dbReference type="ARBA" id="ARBA00024916"/>
    </source>
</evidence>
<comment type="function">
    <text evidence="6 8 9">Necessary for efficient RNA polymerase transcription elongation past template-encoded arresting sites. The arresting sites in DNA have the property of trapping a certain fraction of elongating RNA polymerases that pass through, resulting in locked ternary complexes. Cleavage of the nascent transcript by cleavage factors such as GreA or GreB allows the resumption of elongation from the new 3'terminus. GreA releases sequences of 2 to 3 nucleotides.</text>
</comment>
<dbReference type="InterPro" id="IPR036953">
    <property type="entry name" value="GreA/GreB_C_sf"/>
</dbReference>
<dbReference type="PIRSF" id="PIRSF006092">
    <property type="entry name" value="GreA_GreB"/>
    <property type="match status" value="1"/>
</dbReference>
<dbReference type="InterPro" id="IPR001437">
    <property type="entry name" value="Tscrpt_elong_fac_GreA/B_C"/>
</dbReference>
<dbReference type="NCBIfam" id="TIGR01462">
    <property type="entry name" value="greA"/>
    <property type="match status" value="1"/>
</dbReference>
<evidence type="ECO:0000256" key="1">
    <source>
        <dbReference type="ARBA" id="ARBA00008213"/>
    </source>
</evidence>
<feature type="domain" description="Transcription elongation factor GreA/GreB N-terminal" evidence="11">
    <location>
        <begin position="7"/>
        <end position="76"/>
    </location>
</feature>
<accession>A0A2W5TVH9</accession>
<protein>
    <recommendedName>
        <fullName evidence="2 8">Transcription elongation factor GreA</fullName>
    </recommendedName>
    <alternativeName>
        <fullName evidence="7 8">Transcript cleavage factor GreA</fullName>
    </alternativeName>
</protein>
<dbReference type="NCBIfam" id="NF001264">
    <property type="entry name" value="PRK00226.1-5"/>
    <property type="match status" value="1"/>
</dbReference>
<comment type="similarity">
    <text evidence="1 8 9">Belongs to the GreA/GreB family.</text>
</comment>
<dbReference type="Gene3D" id="1.10.287.180">
    <property type="entry name" value="Transcription elongation factor, GreA/GreB, N-terminal domain"/>
    <property type="match status" value="1"/>
</dbReference>
<dbReference type="GO" id="GO:0003677">
    <property type="term" value="F:DNA binding"/>
    <property type="evidence" value="ECO:0007669"/>
    <property type="project" value="UniProtKB-UniRule"/>
</dbReference>
<keyword evidence="12" id="KW-0251">Elongation factor</keyword>
<evidence type="ECO:0000256" key="3">
    <source>
        <dbReference type="ARBA" id="ARBA00023015"/>
    </source>
</evidence>
<dbReference type="InterPro" id="IPR028624">
    <property type="entry name" value="Tscrpt_elong_fac_GreA/B"/>
</dbReference>
<evidence type="ECO:0000259" key="11">
    <source>
        <dbReference type="Pfam" id="PF03449"/>
    </source>
</evidence>
<evidence type="ECO:0000256" key="4">
    <source>
        <dbReference type="ARBA" id="ARBA00023125"/>
    </source>
</evidence>
<dbReference type="FunFam" id="1.10.287.180:FF:000001">
    <property type="entry name" value="Transcription elongation factor GreA"/>
    <property type="match status" value="1"/>
</dbReference>
<dbReference type="Pfam" id="PF03449">
    <property type="entry name" value="GreA_GreB_N"/>
    <property type="match status" value="1"/>
</dbReference>
<proteinExistence type="inferred from homology"/>